<dbReference type="FunFam" id="3.40.190.10:FF:000029">
    <property type="entry name" value="Chorismate mutase/Prephenate dehydratase"/>
    <property type="match status" value="1"/>
</dbReference>
<dbReference type="PANTHER" id="PTHR21022:SF19">
    <property type="entry name" value="PREPHENATE DEHYDRATASE-RELATED"/>
    <property type="match status" value="1"/>
</dbReference>
<feature type="domain" description="Chorismate mutase" evidence="21">
    <location>
        <begin position="1"/>
        <end position="88"/>
    </location>
</feature>
<evidence type="ECO:0000259" key="23">
    <source>
        <dbReference type="PROSITE" id="PS51671"/>
    </source>
</evidence>
<keyword evidence="14" id="KW-0456">Lyase</keyword>
<dbReference type="PROSITE" id="PS51171">
    <property type="entry name" value="PREPHENATE_DEHYDR_3"/>
    <property type="match status" value="1"/>
</dbReference>
<keyword evidence="20" id="KW-0175">Coiled coil</keyword>
<evidence type="ECO:0000256" key="12">
    <source>
        <dbReference type="ARBA" id="ARBA00023222"/>
    </source>
</evidence>
<evidence type="ECO:0000256" key="16">
    <source>
        <dbReference type="ARBA" id="ARBA00031175"/>
    </source>
</evidence>
<dbReference type="PROSITE" id="PS51168">
    <property type="entry name" value="CHORISMATE_MUT_2"/>
    <property type="match status" value="1"/>
</dbReference>
<dbReference type="Proteomes" id="UP000199459">
    <property type="component" value="Unassembled WGS sequence"/>
</dbReference>
<keyword evidence="15" id="KW-0511">Multifunctional enzyme</keyword>
<comment type="function">
    <text evidence="2">Catalyzes the Claisen rearrangement of chorismate to prephenate and the decarboxylation/dehydration of prephenate to phenylpyruvate.</text>
</comment>
<dbReference type="PROSITE" id="PS00858">
    <property type="entry name" value="PREPHENATE_DEHYDR_2"/>
    <property type="match status" value="1"/>
</dbReference>
<dbReference type="Gene3D" id="1.20.59.10">
    <property type="entry name" value="Chorismate mutase"/>
    <property type="match status" value="1"/>
</dbReference>
<evidence type="ECO:0000256" key="10">
    <source>
        <dbReference type="ARBA" id="ARBA00022605"/>
    </source>
</evidence>
<evidence type="ECO:0000256" key="4">
    <source>
        <dbReference type="ARBA" id="ARBA00004741"/>
    </source>
</evidence>
<dbReference type="InterPro" id="IPR010957">
    <property type="entry name" value="G/b/e-P-prot_chorismate_mutase"/>
</dbReference>
<accession>A0A1H8I0A9</accession>
<evidence type="ECO:0000256" key="3">
    <source>
        <dbReference type="ARBA" id="ARBA00004496"/>
    </source>
</evidence>
<evidence type="ECO:0000256" key="9">
    <source>
        <dbReference type="ARBA" id="ARBA00022490"/>
    </source>
</evidence>
<keyword evidence="13" id="KW-0413">Isomerase</keyword>
<evidence type="ECO:0000259" key="22">
    <source>
        <dbReference type="PROSITE" id="PS51171"/>
    </source>
</evidence>
<feature type="coiled-coil region" evidence="20">
    <location>
        <begin position="6"/>
        <end position="33"/>
    </location>
</feature>
<dbReference type="InterPro" id="IPR036979">
    <property type="entry name" value="CM_dom_sf"/>
</dbReference>
<evidence type="ECO:0000259" key="21">
    <source>
        <dbReference type="PROSITE" id="PS51168"/>
    </source>
</evidence>
<evidence type="ECO:0000313" key="24">
    <source>
        <dbReference type="EMBL" id="SEN61278.1"/>
    </source>
</evidence>
<dbReference type="SUPFAM" id="SSF53850">
    <property type="entry name" value="Periplasmic binding protein-like II"/>
    <property type="match status" value="1"/>
</dbReference>
<dbReference type="CDD" id="cd13630">
    <property type="entry name" value="PBP2_PDT_1"/>
    <property type="match status" value="1"/>
</dbReference>
<dbReference type="InterPro" id="IPR001086">
    <property type="entry name" value="Preph_deHydtase"/>
</dbReference>
<evidence type="ECO:0000256" key="5">
    <source>
        <dbReference type="ARBA" id="ARBA00004817"/>
    </source>
</evidence>
<dbReference type="SUPFAM" id="SSF55021">
    <property type="entry name" value="ACT-like"/>
    <property type="match status" value="1"/>
</dbReference>
<dbReference type="Pfam" id="PF01817">
    <property type="entry name" value="CM_2"/>
    <property type="match status" value="1"/>
</dbReference>
<dbReference type="STRING" id="917.SAMN05216326_1482"/>
<dbReference type="InterPro" id="IPR008242">
    <property type="entry name" value="Chor_mutase/pphenate_deHydtase"/>
</dbReference>
<keyword evidence="12" id="KW-0584">Phenylalanine biosynthesis</keyword>
<evidence type="ECO:0000256" key="11">
    <source>
        <dbReference type="ARBA" id="ARBA00023141"/>
    </source>
</evidence>
<evidence type="ECO:0000256" key="19">
    <source>
        <dbReference type="PIRSR" id="PIRSR001500-2"/>
    </source>
</evidence>
<sequence length="357" mass="39138">MTLEQLKQLRNEIDKIDNEILQLVNKRAALAQQIGLIKKSNIIYRPEREAQILARVQQDNPGPLDNARIAQLFTEIMSICRALEKPMTVACLGPQGTFSEEAATRRFGGAFTTLPCDSIDAVFRNVESGNAGYGVVPVENSTEGAVGRTLDLLLQTSLTVCGEIQLPVHQSLMALQTDLTKIEKIYSHPQSFAQCHHWLQTKLPGISNTAYINTSSNADAARLAAQDSHAAAIAGKRAADFYGLKICAENIEDDSKNTTRFLVLGTQQVAPSGKDKTSLVMSTGNYAGAIHKLLTPFSVHNVSMTRLESRPSRTHLWQYVFFVDIEGHQKDANVAEALKELNEKAAFLKILGSYPAS</sequence>
<comment type="subcellular location">
    <subcellularLocation>
        <location evidence="3">Cytoplasm</location>
    </subcellularLocation>
</comment>
<dbReference type="RefSeq" id="WP_090634331.1">
    <property type="nucleotide sequence ID" value="NZ_FOCP01000027.1"/>
</dbReference>
<keyword evidence="11" id="KW-0057">Aromatic amino acid biosynthesis</keyword>
<feature type="site" description="Essential for prephenate dehydratase activity" evidence="19">
    <location>
        <position position="259"/>
    </location>
</feature>
<dbReference type="NCBIfam" id="NF008865">
    <property type="entry name" value="PRK11898.1"/>
    <property type="match status" value="1"/>
</dbReference>
<dbReference type="InterPro" id="IPR002701">
    <property type="entry name" value="CM_II_prokaryot"/>
</dbReference>
<dbReference type="InterPro" id="IPR002912">
    <property type="entry name" value="ACT_dom"/>
</dbReference>
<evidence type="ECO:0000313" key="25">
    <source>
        <dbReference type="Proteomes" id="UP000199459"/>
    </source>
</evidence>
<organism evidence="24 25">
    <name type="scientific">Nitrosomonas marina</name>
    <dbReference type="NCBI Taxonomy" id="917"/>
    <lineage>
        <taxon>Bacteria</taxon>
        <taxon>Pseudomonadati</taxon>
        <taxon>Pseudomonadota</taxon>
        <taxon>Betaproteobacteria</taxon>
        <taxon>Nitrosomonadales</taxon>
        <taxon>Nitrosomonadaceae</taxon>
        <taxon>Nitrosomonas</taxon>
    </lineage>
</organism>
<evidence type="ECO:0000256" key="8">
    <source>
        <dbReference type="ARBA" id="ARBA00014401"/>
    </source>
</evidence>
<dbReference type="Gene3D" id="3.40.190.10">
    <property type="entry name" value="Periplasmic binding protein-like II"/>
    <property type="match status" value="2"/>
</dbReference>
<protein>
    <recommendedName>
        <fullName evidence="8">Bifunctional chorismate mutase/prephenate dehydratase</fullName>
        <ecNumber evidence="7">4.2.1.51</ecNumber>
        <ecNumber evidence="6">5.4.99.5</ecNumber>
    </recommendedName>
    <alternativeName>
        <fullName evidence="17">Chorismate mutase-prephenate dehydratase</fullName>
    </alternativeName>
    <alternativeName>
        <fullName evidence="16">p-protein</fullName>
    </alternativeName>
</protein>
<dbReference type="EC" id="5.4.99.5" evidence="6"/>
<evidence type="ECO:0000256" key="13">
    <source>
        <dbReference type="ARBA" id="ARBA00023235"/>
    </source>
</evidence>
<evidence type="ECO:0000256" key="6">
    <source>
        <dbReference type="ARBA" id="ARBA00012404"/>
    </source>
</evidence>
<dbReference type="InterPro" id="IPR045865">
    <property type="entry name" value="ACT-like_dom_sf"/>
</dbReference>
<dbReference type="UniPathway" id="UPA00121">
    <property type="reaction ID" value="UER00345"/>
</dbReference>
<dbReference type="InterPro" id="IPR018528">
    <property type="entry name" value="Preph_deHydtase_CS"/>
</dbReference>
<dbReference type="InterPro" id="IPR036263">
    <property type="entry name" value="Chorismate_II_sf"/>
</dbReference>
<evidence type="ECO:0000256" key="18">
    <source>
        <dbReference type="ARBA" id="ARBA00047848"/>
    </source>
</evidence>
<comment type="pathway">
    <text evidence="4">Amino-acid biosynthesis; L-phenylalanine biosynthesis; phenylpyruvate from prephenate: step 1/1.</text>
</comment>
<dbReference type="Pfam" id="PF00800">
    <property type="entry name" value="PDT"/>
    <property type="match status" value="1"/>
</dbReference>
<dbReference type="OrthoDB" id="9802281at2"/>
<dbReference type="FunFam" id="3.40.190.10:FF:000034">
    <property type="entry name" value="Chorismate mutase/prephenate dehydratase"/>
    <property type="match status" value="1"/>
</dbReference>
<dbReference type="EC" id="4.2.1.51" evidence="7"/>
<reference evidence="24 25" key="1">
    <citation type="submission" date="2016-10" db="EMBL/GenBank/DDBJ databases">
        <authorList>
            <person name="de Groot N.N."/>
        </authorList>
    </citation>
    <scope>NUCLEOTIDE SEQUENCE [LARGE SCALE GENOMIC DNA]</scope>
    <source>
        <strain evidence="24 25">Nm22</strain>
    </source>
</reference>
<name>A0A1H8I0A9_9PROT</name>
<dbReference type="GO" id="GO:0004664">
    <property type="term" value="F:prephenate dehydratase activity"/>
    <property type="evidence" value="ECO:0007669"/>
    <property type="project" value="UniProtKB-EC"/>
</dbReference>
<dbReference type="Pfam" id="PF01842">
    <property type="entry name" value="ACT"/>
    <property type="match status" value="1"/>
</dbReference>
<comment type="pathway">
    <text evidence="5">Metabolic intermediate biosynthesis; prephenate biosynthesis; prephenate from chorismate: step 1/1.</text>
</comment>
<evidence type="ECO:0000256" key="14">
    <source>
        <dbReference type="ARBA" id="ARBA00023239"/>
    </source>
</evidence>
<keyword evidence="10" id="KW-0028">Amino-acid biosynthesis</keyword>
<evidence type="ECO:0000256" key="17">
    <source>
        <dbReference type="ARBA" id="ARBA00031520"/>
    </source>
</evidence>
<dbReference type="CDD" id="cd04905">
    <property type="entry name" value="ACT_CM-PDT"/>
    <property type="match status" value="1"/>
</dbReference>
<dbReference type="PANTHER" id="PTHR21022">
    <property type="entry name" value="PREPHENATE DEHYDRATASE P PROTEIN"/>
    <property type="match status" value="1"/>
</dbReference>
<dbReference type="NCBIfam" id="TIGR01807">
    <property type="entry name" value="CM_P2"/>
    <property type="match status" value="1"/>
</dbReference>
<proteinExistence type="predicted"/>
<dbReference type="GO" id="GO:0005737">
    <property type="term" value="C:cytoplasm"/>
    <property type="evidence" value="ECO:0007669"/>
    <property type="project" value="UniProtKB-SubCell"/>
</dbReference>
<gene>
    <name evidence="24" type="ORF">SAMN05216325_12729</name>
</gene>
<feature type="domain" description="ACT" evidence="23">
    <location>
        <begin position="278"/>
        <end position="355"/>
    </location>
</feature>
<evidence type="ECO:0000256" key="15">
    <source>
        <dbReference type="ARBA" id="ARBA00023268"/>
    </source>
</evidence>
<evidence type="ECO:0000256" key="20">
    <source>
        <dbReference type="SAM" id="Coils"/>
    </source>
</evidence>
<dbReference type="PIRSF" id="PIRSF001500">
    <property type="entry name" value="Chor_mut_pdt_Ppr"/>
    <property type="match status" value="1"/>
</dbReference>
<evidence type="ECO:0000256" key="1">
    <source>
        <dbReference type="ARBA" id="ARBA00000824"/>
    </source>
</evidence>
<dbReference type="Gene3D" id="3.30.70.260">
    <property type="match status" value="1"/>
</dbReference>
<evidence type="ECO:0000256" key="7">
    <source>
        <dbReference type="ARBA" id="ARBA00013147"/>
    </source>
</evidence>
<dbReference type="GO" id="GO:0004106">
    <property type="term" value="F:chorismate mutase activity"/>
    <property type="evidence" value="ECO:0007669"/>
    <property type="project" value="UniProtKB-EC"/>
</dbReference>
<dbReference type="UniPathway" id="UPA00120">
    <property type="reaction ID" value="UER00203"/>
</dbReference>
<evidence type="ECO:0000256" key="2">
    <source>
        <dbReference type="ARBA" id="ARBA00002364"/>
    </source>
</evidence>
<comment type="catalytic activity">
    <reaction evidence="18">
        <text>prephenate + H(+) = 3-phenylpyruvate + CO2 + H2O</text>
        <dbReference type="Rhea" id="RHEA:21648"/>
        <dbReference type="ChEBI" id="CHEBI:15377"/>
        <dbReference type="ChEBI" id="CHEBI:15378"/>
        <dbReference type="ChEBI" id="CHEBI:16526"/>
        <dbReference type="ChEBI" id="CHEBI:18005"/>
        <dbReference type="ChEBI" id="CHEBI:29934"/>
        <dbReference type="EC" id="4.2.1.51"/>
    </reaction>
</comment>
<dbReference type="PROSITE" id="PS51671">
    <property type="entry name" value="ACT"/>
    <property type="match status" value="1"/>
</dbReference>
<feature type="domain" description="Prephenate dehydratase" evidence="22">
    <location>
        <begin position="88"/>
        <end position="266"/>
    </location>
</feature>
<dbReference type="AlphaFoldDB" id="A0A1H8I0A9"/>
<dbReference type="GO" id="GO:0046417">
    <property type="term" value="P:chorismate metabolic process"/>
    <property type="evidence" value="ECO:0007669"/>
    <property type="project" value="InterPro"/>
</dbReference>
<dbReference type="EMBL" id="FOCP01000027">
    <property type="protein sequence ID" value="SEN61278.1"/>
    <property type="molecule type" value="Genomic_DNA"/>
</dbReference>
<dbReference type="SUPFAM" id="SSF48600">
    <property type="entry name" value="Chorismate mutase II"/>
    <property type="match status" value="1"/>
</dbReference>
<dbReference type="GO" id="GO:0009094">
    <property type="term" value="P:L-phenylalanine biosynthetic process"/>
    <property type="evidence" value="ECO:0007669"/>
    <property type="project" value="UniProtKB-UniPathway"/>
</dbReference>
<keyword evidence="9" id="KW-0963">Cytoplasm</keyword>
<dbReference type="SMART" id="SM00830">
    <property type="entry name" value="CM_2"/>
    <property type="match status" value="1"/>
</dbReference>
<comment type="catalytic activity">
    <reaction evidence="1">
        <text>chorismate = prephenate</text>
        <dbReference type="Rhea" id="RHEA:13897"/>
        <dbReference type="ChEBI" id="CHEBI:29748"/>
        <dbReference type="ChEBI" id="CHEBI:29934"/>
        <dbReference type="EC" id="5.4.99.5"/>
    </reaction>
</comment>
<dbReference type="FunFam" id="3.30.70.260:FF:000012">
    <property type="entry name" value="Prephenate dehydratase"/>
    <property type="match status" value="1"/>
</dbReference>